<protein>
    <submittedName>
        <fullName evidence="1">Uncharacterized protein</fullName>
    </submittedName>
</protein>
<evidence type="ECO:0000313" key="2">
    <source>
        <dbReference type="Proteomes" id="UP001415857"/>
    </source>
</evidence>
<gene>
    <name evidence="1" type="ORF">L1049_010906</name>
</gene>
<dbReference type="Proteomes" id="UP001415857">
    <property type="component" value="Unassembled WGS sequence"/>
</dbReference>
<dbReference type="Pfam" id="PF06232">
    <property type="entry name" value="ATS3"/>
    <property type="match status" value="1"/>
</dbReference>
<proteinExistence type="predicted"/>
<dbReference type="AlphaFoldDB" id="A0AAP0WZD0"/>
<name>A0AAP0WZD0_LIQFO</name>
<dbReference type="EMBL" id="JBBPBK010000006">
    <property type="protein sequence ID" value="KAK9282686.1"/>
    <property type="molecule type" value="Genomic_DNA"/>
</dbReference>
<organism evidence="1 2">
    <name type="scientific">Liquidambar formosana</name>
    <name type="common">Formosan gum</name>
    <dbReference type="NCBI Taxonomy" id="63359"/>
    <lineage>
        <taxon>Eukaryota</taxon>
        <taxon>Viridiplantae</taxon>
        <taxon>Streptophyta</taxon>
        <taxon>Embryophyta</taxon>
        <taxon>Tracheophyta</taxon>
        <taxon>Spermatophyta</taxon>
        <taxon>Magnoliopsida</taxon>
        <taxon>eudicotyledons</taxon>
        <taxon>Gunneridae</taxon>
        <taxon>Pentapetalae</taxon>
        <taxon>Saxifragales</taxon>
        <taxon>Altingiaceae</taxon>
        <taxon>Liquidambar</taxon>
    </lineage>
</organism>
<keyword evidence="2" id="KW-1185">Reference proteome</keyword>
<dbReference type="InterPro" id="IPR010417">
    <property type="entry name" value="Embryo-specific_ATS3"/>
</dbReference>
<evidence type="ECO:0000313" key="1">
    <source>
        <dbReference type="EMBL" id="KAK9282686.1"/>
    </source>
</evidence>
<reference evidence="1 2" key="1">
    <citation type="journal article" date="2024" name="Plant J.">
        <title>Genome sequences and population genomics reveal climatic adaptation and genomic divergence between two closely related sweetgum species.</title>
        <authorList>
            <person name="Xu W.Q."/>
            <person name="Ren C.Q."/>
            <person name="Zhang X.Y."/>
            <person name="Comes H.P."/>
            <person name="Liu X.H."/>
            <person name="Li Y.G."/>
            <person name="Kettle C.J."/>
            <person name="Jalonen R."/>
            <person name="Gaisberger H."/>
            <person name="Ma Y.Z."/>
            <person name="Qiu Y.X."/>
        </authorList>
    </citation>
    <scope>NUCLEOTIDE SEQUENCE [LARGE SCALE GENOMIC DNA]</scope>
    <source>
        <strain evidence="1">Hangzhou</strain>
    </source>
</reference>
<accession>A0AAP0WZD0</accession>
<dbReference type="PANTHER" id="PTHR31718:SF69">
    <property type="entry name" value="PLAT DOMAIN-CONTAINING PROTEIN"/>
    <property type="match status" value="1"/>
</dbReference>
<comment type="caution">
    <text evidence="1">The sequence shown here is derived from an EMBL/GenBank/DDBJ whole genome shotgun (WGS) entry which is preliminary data.</text>
</comment>
<dbReference type="PANTHER" id="PTHR31718">
    <property type="entry name" value="PLAT DOMAIN-CONTAINING PROTEIN"/>
    <property type="match status" value="1"/>
</dbReference>
<sequence length="167" mass="18139">METVFGNIIQSNDSFRTNLSSIKGFLGHSGASQAVSALSGMGGAEHWELGHSEASEEPKVVICSKRRFGLKRQGGAYGGFGHCAIDMFEASGACMSQKVCSLYLKRIGSDGWRPGWVKVLHQPDGGQAVPVSYMFYFRTFVPANVWFGFDYCHSKGGFIPHVASFGE</sequence>